<organism evidence="2 3">
    <name type="scientific">Dreissena polymorpha</name>
    <name type="common">Zebra mussel</name>
    <name type="synonym">Mytilus polymorpha</name>
    <dbReference type="NCBI Taxonomy" id="45954"/>
    <lineage>
        <taxon>Eukaryota</taxon>
        <taxon>Metazoa</taxon>
        <taxon>Spiralia</taxon>
        <taxon>Lophotrochozoa</taxon>
        <taxon>Mollusca</taxon>
        <taxon>Bivalvia</taxon>
        <taxon>Autobranchia</taxon>
        <taxon>Heteroconchia</taxon>
        <taxon>Euheterodonta</taxon>
        <taxon>Imparidentia</taxon>
        <taxon>Neoheterodontei</taxon>
        <taxon>Myida</taxon>
        <taxon>Dreissenoidea</taxon>
        <taxon>Dreissenidae</taxon>
        <taxon>Dreissena</taxon>
    </lineage>
</organism>
<keyword evidence="3" id="KW-1185">Reference proteome</keyword>
<name>A0A9D3Z2J7_DREPO</name>
<sequence>MQQTQLLTKFDIIGTNLLTKFHEDLKIKVASEVLKRKNAPPPWRPYIIGINLLTKKNARPLADAFQANVTIFELIEDITETNLLTRFHEDWTINVASRELTSQMLMPHNPRGTKGDHKSSQRARCAQVS</sequence>
<feature type="region of interest" description="Disordered" evidence="1">
    <location>
        <begin position="104"/>
        <end position="129"/>
    </location>
</feature>
<reference evidence="2" key="2">
    <citation type="submission" date="2020-11" db="EMBL/GenBank/DDBJ databases">
        <authorList>
            <person name="McCartney M.A."/>
            <person name="Auch B."/>
            <person name="Kono T."/>
            <person name="Mallez S."/>
            <person name="Becker A."/>
            <person name="Gohl D.M."/>
            <person name="Silverstein K.A.T."/>
            <person name="Koren S."/>
            <person name="Bechman K.B."/>
            <person name="Herman A."/>
            <person name="Abrahante J.E."/>
            <person name="Garbe J."/>
        </authorList>
    </citation>
    <scope>NUCLEOTIDE SEQUENCE</scope>
    <source>
        <strain evidence="2">Duluth1</strain>
        <tissue evidence="2">Whole animal</tissue>
    </source>
</reference>
<dbReference type="Proteomes" id="UP000828390">
    <property type="component" value="Unassembled WGS sequence"/>
</dbReference>
<dbReference type="AlphaFoldDB" id="A0A9D3Z2J7"/>
<proteinExistence type="predicted"/>
<evidence type="ECO:0000256" key="1">
    <source>
        <dbReference type="SAM" id="MobiDB-lite"/>
    </source>
</evidence>
<dbReference type="EMBL" id="JAIWYP010000014">
    <property type="protein sequence ID" value="KAH3710574.1"/>
    <property type="molecule type" value="Genomic_DNA"/>
</dbReference>
<evidence type="ECO:0000313" key="3">
    <source>
        <dbReference type="Proteomes" id="UP000828390"/>
    </source>
</evidence>
<gene>
    <name evidence="2" type="ORF">DPMN_070060</name>
</gene>
<evidence type="ECO:0000313" key="2">
    <source>
        <dbReference type="EMBL" id="KAH3710574.1"/>
    </source>
</evidence>
<reference evidence="2" key="1">
    <citation type="journal article" date="2019" name="bioRxiv">
        <title>The Genome of the Zebra Mussel, Dreissena polymorpha: A Resource for Invasive Species Research.</title>
        <authorList>
            <person name="McCartney M.A."/>
            <person name="Auch B."/>
            <person name="Kono T."/>
            <person name="Mallez S."/>
            <person name="Zhang Y."/>
            <person name="Obille A."/>
            <person name="Becker A."/>
            <person name="Abrahante J.E."/>
            <person name="Garbe J."/>
            <person name="Badalamenti J.P."/>
            <person name="Herman A."/>
            <person name="Mangelson H."/>
            <person name="Liachko I."/>
            <person name="Sullivan S."/>
            <person name="Sone E.D."/>
            <person name="Koren S."/>
            <person name="Silverstein K.A.T."/>
            <person name="Beckman K.B."/>
            <person name="Gohl D.M."/>
        </authorList>
    </citation>
    <scope>NUCLEOTIDE SEQUENCE</scope>
    <source>
        <strain evidence="2">Duluth1</strain>
        <tissue evidence="2">Whole animal</tissue>
    </source>
</reference>
<comment type="caution">
    <text evidence="2">The sequence shown here is derived from an EMBL/GenBank/DDBJ whole genome shotgun (WGS) entry which is preliminary data.</text>
</comment>
<accession>A0A9D3Z2J7</accession>
<protein>
    <submittedName>
        <fullName evidence="2">Uncharacterized protein</fullName>
    </submittedName>
</protein>